<dbReference type="InterPro" id="IPR038578">
    <property type="entry name" value="GT29-like_sf"/>
</dbReference>
<name>A0A5B8IS03_9RHOB</name>
<sequence length="218" mass="25614">MTERSSLFDLLKRSLKRKGKVDELPATDPGDGAYQLSMAQFSETIPDQINVVGNASSLLNTAYGPAIDRYPTIRFNKAQLEQTDAQGTRWDFVATSDRKTLEYYSEHAPPFHTLLFTPYYDRHLEYLDAKLFGTPHLVYPMRLSIELMEKLRARPTTGAQILWLLHRLERRNVHIFGFDWKRTPTFYDRDHTKEPHNHFGEMMLFRRLINRNGWTLHQ</sequence>
<dbReference type="Gene3D" id="3.90.1480.20">
    <property type="entry name" value="Glycosyl transferase family 29"/>
    <property type="match status" value="1"/>
</dbReference>
<dbReference type="Proteomes" id="UP000318483">
    <property type="component" value="Chromosome"/>
</dbReference>
<dbReference type="EMBL" id="CP042261">
    <property type="protein sequence ID" value="QDY68364.1"/>
    <property type="molecule type" value="Genomic_DNA"/>
</dbReference>
<dbReference type="RefSeq" id="WP_146362920.1">
    <property type="nucleotide sequence ID" value="NZ_CP042261.1"/>
</dbReference>
<evidence type="ECO:0000313" key="1">
    <source>
        <dbReference type="EMBL" id="QDY68364.1"/>
    </source>
</evidence>
<keyword evidence="2" id="KW-1185">Reference proteome</keyword>
<dbReference type="AlphaFoldDB" id="A0A5B8IS03"/>
<accession>A0A5B8IS03</accession>
<protein>
    <submittedName>
        <fullName evidence="1">Uncharacterized protein</fullName>
    </submittedName>
</protein>
<organism evidence="1 2">
    <name type="scientific">Qingshengfaniella alkalisoli</name>
    <dbReference type="NCBI Taxonomy" id="2599296"/>
    <lineage>
        <taxon>Bacteria</taxon>
        <taxon>Pseudomonadati</taxon>
        <taxon>Pseudomonadota</taxon>
        <taxon>Alphaproteobacteria</taxon>
        <taxon>Rhodobacterales</taxon>
        <taxon>Paracoccaceae</taxon>
        <taxon>Qingshengfaniella</taxon>
    </lineage>
</organism>
<gene>
    <name evidence="1" type="ORF">FPZ52_01160</name>
</gene>
<proteinExistence type="predicted"/>
<dbReference type="OrthoDB" id="5614897at2"/>
<reference evidence="1 2" key="1">
    <citation type="submission" date="2019-07" db="EMBL/GenBank/DDBJ databases">
        <title>Litoreibacter alkalisoli sp. nov., isolated from saline-alkaline soil.</title>
        <authorList>
            <person name="Wang S."/>
            <person name="Xu L."/>
            <person name="Xing Y.-T."/>
            <person name="Sun J.-Q."/>
        </authorList>
    </citation>
    <scope>NUCLEOTIDE SEQUENCE [LARGE SCALE GENOMIC DNA]</scope>
    <source>
        <strain evidence="1 2">LN3S51</strain>
    </source>
</reference>
<evidence type="ECO:0000313" key="2">
    <source>
        <dbReference type="Proteomes" id="UP000318483"/>
    </source>
</evidence>
<dbReference type="KEGG" id="lit:FPZ52_01160"/>